<protein>
    <submittedName>
        <fullName evidence="14">Ankyrin repeat-containing-like protein</fullName>
    </submittedName>
</protein>
<feature type="transmembrane region" description="Helical" evidence="11">
    <location>
        <begin position="579"/>
        <end position="604"/>
    </location>
</feature>
<feature type="domain" description="PGG" evidence="13">
    <location>
        <begin position="468"/>
        <end position="579"/>
    </location>
</feature>
<feature type="transmembrane region" description="Helical" evidence="11">
    <location>
        <begin position="515"/>
        <end position="537"/>
    </location>
</feature>
<dbReference type="GO" id="GO:0016020">
    <property type="term" value="C:membrane"/>
    <property type="evidence" value="ECO:0000318"/>
    <property type="project" value="GO_Central"/>
</dbReference>
<dbReference type="PROSITE" id="PS50297">
    <property type="entry name" value="ANK_REP_REGION"/>
    <property type="match status" value="1"/>
</dbReference>
<feature type="transmembrane region" description="Helical" evidence="11">
    <location>
        <begin position="474"/>
        <end position="495"/>
    </location>
</feature>
<keyword evidence="8 11" id="KW-0472">Membrane</keyword>
<keyword evidence="6 11" id="KW-1133">Transmembrane helix</keyword>
<keyword evidence="4" id="KW-0732">Signal</keyword>
<dbReference type="EMBL" id="CM001888">
    <property type="protein sequence ID" value="EOY18409.1"/>
    <property type="molecule type" value="Genomic_DNA"/>
</dbReference>
<evidence type="ECO:0000259" key="12">
    <source>
        <dbReference type="Pfam" id="PF12819"/>
    </source>
</evidence>
<dbReference type="HOGENOM" id="CLU_310890_0_0_1"/>
<evidence type="ECO:0000256" key="6">
    <source>
        <dbReference type="ARBA" id="ARBA00022989"/>
    </source>
</evidence>
<feature type="repeat" description="ANK" evidence="9">
    <location>
        <begin position="252"/>
        <end position="284"/>
    </location>
</feature>
<dbReference type="Pfam" id="PF12796">
    <property type="entry name" value="Ank_2"/>
    <property type="match status" value="3"/>
</dbReference>
<evidence type="ECO:0000256" key="10">
    <source>
        <dbReference type="SAM" id="MobiDB-lite"/>
    </source>
</evidence>
<dbReference type="Pfam" id="PF13962">
    <property type="entry name" value="PGG"/>
    <property type="match status" value="2"/>
</dbReference>
<dbReference type="SMART" id="SM00248">
    <property type="entry name" value="ANK"/>
    <property type="match status" value="9"/>
</dbReference>
<feature type="domain" description="Malectin-like" evidence="12">
    <location>
        <begin position="820"/>
        <end position="941"/>
    </location>
</feature>
<feature type="transmembrane region" description="Helical" evidence="11">
    <location>
        <begin position="549"/>
        <end position="573"/>
    </location>
</feature>
<name>A0A061FUD1_THECC</name>
<dbReference type="OMA" id="ENEMIAV"/>
<comment type="subcellular location">
    <subcellularLocation>
        <location evidence="1">Membrane</location>
        <topology evidence="1">Multi-pass membrane protein</topology>
    </subcellularLocation>
    <subcellularLocation>
        <location evidence="2">Membrane</location>
        <topology evidence="2">Single-pass membrane protein</topology>
    </subcellularLocation>
</comment>
<dbReference type="InterPro" id="IPR026961">
    <property type="entry name" value="PGG_dom"/>
</dbReference>
<dbReference type="InParanoid" id="A0A061FUD1"/>
<dbReference type="Gramene" id="EOY18409">
    <property type="protein sequence ID" value="EOY18409"/>
    <property type="gene ID" value="TCM_043006"/>
</dbReference>
<dbReference type="InterPro" id="IPR002110">
    <property type="entry name" value="Ankyrin_rpt"/>
</dbReference>
<evidence type="ECO:0000256" key="3">
    <source>
        <dbReference type="ARBA" id="ARBA00022692"/>
    </source>
</evidence>
<evidence type="ECO:0000256" key="4">
    <source>
        <dbReference type="ARBA" id="ARBA00022729"/>
    </source>
</evidence>
<evidence type="ECO:0000256" key="5">
    <source>
        <dbReference type="ARBA" id="ARBA00022737"/>
    </source>
</evidence>
<evidence type="ECO:0000313" key="15">
    <source>
        <dbReference type="Proteomes" id="UP000026915"/>
    </source>
</evidence>
<dbReference type="Gene3D" id="1.25.40.20">
    <property type="entry name" value="Ankyrin repeat-containing domain"/>
    <property type="match status" value="2"/>
</dbReference>
<dbReference type="PANTHER" id="PTHR24186">
    <property type="entry name" value="PROTEIN PHOSPHATASE 1 REGULATORY SUBUNIT"/>
    <property type="match status" value="1"/>
</dbReference>
<dbReference type="STRING" id="3641.A0A061FUD1"/>
<feature type="repeat" description="ANK" evidence="9">
    <location>
        <begin position="106"/>
        <end position="138"/>
    </location>
</feature>
<sequence length="946" mass="105209">MEGLANQQDNMEIMDSSLYYKAARGEIDAFKQHPKPLNQLVTPIDKNTILHIHITSRCRFSSYPSYYYLHVKREVLSFDPSETSSVNFVKDVLRICPDLLNQPNAKDETLLHMAAKHGHEDIVKIIAEENERILQEDQEAARLMLRMVNKVKDTALHEAVRYGHLDVVKELVKRDGEFSYGANDCCETPLYLAAEKGFSMAVDQMLEACKSPAFQGPGERTALHAAVLCKDEEMTRKIVGKMRFLATKADKQGWVPLHYAAQSGCLAIVKILLEADTSAAYIANKTEEKTPLHLAAQNGQTYTMEELISRCPGCWEQVDAKGRNVLHYAVASDNKFAVYTILDDTSLSNLINEKDRDGNTPLHQHVTSYNYLKYFIGHPKVDRHAFNNRNLNPLDVILSQDGLWGNQWSFGLIISHTLFENQNNTMSQKKSKKALETMGTKSGQRIVDREESRGENSSQAENEMIAVIKEAREAHLVVATLIATVTFAAGFTLPGGYKSDENDPEQGHAILTKDLAFKVFVISDTIALMLSSSAVFFHMFMAHETDKTVLISLFKLALNLTINAMAAMVVAFITGTYAVLSHCLGLAIAATALCCPFFFIYIYYLTGRLLYKLDLASIQRSSGWACYASEEQSTKQRHPSQKEGREYHLGLLDVNAVNRSNLSALDMLLLFPSEAGDREIMDILSGAGALRARDVNLSPMASLDSRTLSETNHLQPKELEYFKFKKGRDSPSEARGTLLIIAALVASATFQVAFNPPGGACKIIISQTKMIVIAPPSATNILQRGLWLGAVLQWNAEERTAGILIVLVFHQVSTTGWINIDCGNDALVIGDNGLPWSTDEEFTKAGKNKRIPERVLTHTEMATLRYFPNPSDQNCYTLPTDPKVPRYLIRAGFVYGNYDGLDHPPTFDLEVDGKKWSTVTTTSSTITPVYQEVMHATRGSSSVTCA</sequence>
<evidence type="ECO:0000313" key="14">
    <source>
        <dbReference type="EMBL" id="EOY18409.1"/>
    </source>
</evidence>
<evidence type="ECO:0000256" key="8">
    <source>
        <dbReference type="ARBA" id="ARBA00023136"/>
    </source>
</evidence>
<keyword evidence="3 11" id="KW-0812">Transmembrane</keyword>
<dbReference type="InterPro" id="IPR024788">
    <property type="entry name" value="Malectin-like_Carb-bd_dom"/>
</dbReference>
<feature type="repeat" description="ANK" evidence="9">
    <location>
        <begin position="151"/>
        <end position="183"/>
    </location>
</feature>
<feature type="region of interest" description="Disordered" evidence="10">
    <location>
        <begin position="430"/>
        <end position="458"/>
    </location>
</feature>
<dbReference type="PROSITE" id="PS50088">
    <property type="entry name" value="ANK_REPEAT"/>
    <property type="match status" value="3"/>
</dbReference>
<evidence type="ECO:0000256" key="1">
    <source>
        <dbReference type="ARBA" id="ARBA00004141"/>
    </source>
</evidence>
<dbReference type="eggNOG" id="KOG0504">
    <property type="taxonomic scope" value="Eukaryota"/>
</dbReference>
<evidence type="ECO:0000256" key="7">
    <source>
        <dbReference type="ARBA" id="ARBA00023043"/>
    </source>
</evidence>
<proteinExistence type="predicted"/>
<dbReference type="Proteomes" id="UP000026915">
    <property type="component" value="Chromosome 10"/>
</dbReference>
<reference evidence="14 15" key="1">
    <citation type="journal article" date="2013" name="Genome Biol.">
        <title>The genome sequence of the most widely cultivated cacao type and its use to identify candidate genes regulating pod color.</title>
        <authorList>
            <person name="Motamayor J.C."/>
            <person name="Mockaitis K."/>
            <person name="Schmutz J."/>
            <person name="Haiminen N."/>
            <person name="Iii D.L."/>
            <person name="Cornejo O."/>
            <person name="Findley S.D."/>
            <person name="Zheng P."/>
            <person name="Utro F."/>
            <person name="Royaert S."/>
            <person name="Saski C."/>
            <person name="Jenkins J."/>
            <person name="Podicheti R."/>
            <person name="Zhao M."/>
            <person name="Scheffler B.E."/>
            <person name="Stack J.C."/>
            <person name="Feltus F.A."/>
            <person name="Mustiga G.M."/>
            <person name="Amores F."/>
            <person name="Phillips W."/>
            <person name="Marelli J.P."/>
            <person name="May G.D."/>
            <person name="Shapiro H."/>
            <person name="Ma J."/>
            <person name="Bustamante C.D."/>
            <person name="Schnell R.J."/>
            <person name="Main D."/>
            <person name="Gilbert D."/>
            <person name="Parida L."/>
            <person name="Kuhn D.N."/>
        </authorList>
    </citation>
    <scope>NUCLEOTIDE SEQUENCE [LARGE SCALE GENOMIC DNA]</scope>
    <source>
        <strain evidence="15">cv. Matina 1-6</strain>
    </source>
</reference>
<gene>
    <name evidence="14" type="ORF">TCM_043006</name>
</gene>
<dbReference type="SUPFAM" id="SSF48403">
    <property type="entry name" value="Ankyrin repeat"/>
    <property type="match status" value="2"/>
</dbReference>
<accession>A0A061FUD1</accession>
<feature type="domain" description="PGG" evidence="13">
    <location>
        <begin position="733"/>
        <end position="760"/>
    </location>
</feature>
<dbReference type="Pfam" id="PF12819">
    <property type="entry name" value="Malectin_like"/>
    <property type="match status" value="1"/>
</dbReference>
<keyword evidence="7 9" id="KW-0040">ANK repeat</keyword>
<evidence type="ECO:0000256" key="9">
    <source>
        <dbReference type="PROSITE-ProRule" id="PRU00023"/>
    </source>
</evidence>
<keyword evidence="15" id="KW-1185">Reference proteome</keyword>
<dbReference type="AlphaFoldDB" id="A0A061FUD1"/>
<dbReference type="PANTHER" id="PTHR24186:SF50">
    <property type="entry name" value="ANKYRIN REPEAT-CONTAINING PROTEIN ITN1-LIKE ISOFORM X1"/>
    <property type="match status" value="1"/>
</dbReference>
<evidence type="ECO:0000256" key="2">
    <source>
        <dbReference type="ARBA" id="ARBA00004167"/>
    </source>
</evidence>
<keyword evidence="5" id="KW-0677">Repeat</keyword>
<organism evidence="14 15">
    <name type="scientific">Theobroma cacao</name>
    <name type="common">Cacao</name>
    <name type="synonym">Cocoa</name>
    <dbReference type="NCBI Taxonomy" id="3641"/>
    <lineage>
        <taxon>Eukaryota</taxon>
        <taxon>Viridiplantae</taxon>
        <taxon>Streptophyta</taxon>
        <taxon>Embryophyta</taxon>
        <taxon>Tracheophyta</taxon>
        <taxon>Spermatophyta</taxon>
        <taxon>Magnoliopsida</taxon>
        <taxon>eudicotyledons</taxon>
        <taxon>Gunneridae</taxon>
        <taxon>Pentapetalae</taxon>
        <taxon>rosids</taxon>
        <taxon>malvids</taxon>
        <taxon>Malvales</taxon>
        <taxon>Malvaceae</taxon>
        <taxon>Byttnerioideae</taxon>
        <taxon>Theobroma</taxon>
    </lineage>
</organism>
<dbReference type="InterPro" id="IPR036770">
    <property type="entry name" value="Ankyrin_rpt-contain_sf"/>
</dbReference>
<evidence type="ECO:0000256" key="11">
    <source>
        <dbReference type="SAM" id="Phobius"/>
    </source>
</evidence>
<evidence type="ECO:0000259" key="13">
    <source>
        <dbReference type="Pfam" id="PF13962"/>
    </source>
</evidence>